<feature type="non-terminal residue" evidence="2">
    <location>
        <position position="1"/>
    </location>
</feature>
<reference evidence="2" key="1">
    <citation type="journal article" date="2014" name="Front. Microbiol.">
        <title>High frequency of phylogenetically diverse reductive dehalogenase-homologous genes in deep subseafloor sedimentary metagenomes.</title>
        <authorList>
            <person name="Kawai M."/>
            <person name="Futagami T."/>
            <person name="Toyoda A."/>
            <person name="Takaki Y."/>
            <person name="Nishi S."/>
            <person name="Hori S."/>
            <person name="Arai W."/>
            <person name="Tsubouchi T."/>
            <person name="Morono Y."/>
            <person name="Uchiyama I."/>
            <person name="Ito T."/>
            <person name="Fujiyama A."/>
            <person name="Inagaki F."/>
            <person name="Takami H."/>
        </authorList>
    </citation>
    <scope>NUCLEOTIDE SEQUENCE</scope>
    <source>
        <strain evidence="2">Expedition CK06-06</strain>
    </source>
</reference>
<dbReference type="AlphaFoldDB" id="X1KTJ6"/>
<sequence length="35" mass="3680">HHLTEFTGGTLKETGANPVGDITPKGIATQSLTTW</sequence>
<accession>X1KTJ6</accession>
<protein>
    <submittedName>
        <fullName evidence="2">Uncharacterized protein</fullName>
    </submittedName>
</protein>
<feature type="region of interest" description="Disordered" evidence="1">
    <location>
        <begin position="1"/>
        <end position="35"/>
    </location>
</feature>
<name>X1KTJ6_9ZZZZ</name>
<comment type="caution">
    <text evidence="2">The sequence shown here is derived from an EMBL/GenBank/DDBJ whole genome shotgun (WGS) entry which is preliminary data.</text>
</comment>
<gene>
    <name evidence="2" type="ORF">S06H3_23717</name>
</gene>
<dbReference type="EMBL" id="BARV01012963">
    <property type="protein sequence ID" value="GAI10003.1"/>
    <property type="molecule type" value="Genomic_DNA"/>
</dbReference>
<evidence type="ECO:0000256" key="1">
    <source>
        <dbReference type="SAM" id="MobiDB-lite"/>
    </source>
</evidence>
<evidence type="ECO:0000313" key="2">
    <source>
        <dbReference type="EMBL" id="GAI10003.1"/>
    </source>
</evidence>
<organism evidence="2">
    <name type="scientific">marine sediment metagenome</name>
    <dbReference type="NCBI Taxonomy" id="412755"/>
    <lineage>
        <taxon>unclassified sequences</taxon>
        <taxon>metagenomes</taxon>
        <taxon>ecological metagenomes</taxon>
    </lineage>
</organism>
<proteinExistence type="predicted"/>